<dbReference type="Pfam" id="PF07731">
    <property type="entry name" value="Cu-oxidase_2"/>
    <property type="match status" value="1"/>
</dbReference>
<dbReference type="CDD" id="cd13890">
    <property type="entry name" value="CuRO_3_CueO_FtsP"/>
    <property type="match status" value="1"/>
</dbReference>
<comment type="similarity">
    <text evidence="1">Belongs to the multicopper oxidase family.</text>
</comment>
<dbReference type="Pfam" id="PF07732">
    <property type="entry name" value="Cu-oxidase_3"/>
    <property type="match status" value="1"/>
</dbReference>
<evidence type="ECO:0000259" key="4">
    <source>
        <dbReference type="Pfam" id="PF07731"/>
    </source>
</evidence>
<keyword evidence="6" id="KW-0131">Cell cycle</keyword>
<dbReference type="InterPro" id="IPR002355">
    <property type="entry name" value="Cu_oxidase_Cu_BS"/>
</dbReference>
<evidence type="ECO:0000256" key="3">
    <source>
        <dbReference type="ARBA" id="ARBA00023002"/>
    </source>
</evidence>
<dbReference type="Gene3D" id="2.60.40.420">
    <property type="entry name" value="Cupredoxins - blue copper proteins"/>
    <property type="match status" value="3"/>
</dbReference>
<evidence type="ECO:0000256" key="1">
    <source>
        <dbReference type="ARBA" id="ARBA00010609"/>
    </source>
</evidence>
<dbReference type="PANTHER" id="PTHR48267:SF1">
    <property type="entry name" value="BILIRUBIN OXIDASE"/>
    <property type="match status" value="1"/>
</dbReference>
<dbReference type="Proteomes" id="UP000199494">
    <property type="component" value="Unassembled WGS sequence"/>
</dbReference>
<dbReference type="GO" id="GO:0016491">
    <property type="term" value="F:oxidoreductase activity"/>
    <property type="evidence" value="ECO:0007669"/>
    <property type="project" value="UniProtKB-KW"/>
</dbReference>
<sequence>MVVALIVTIPVGAFFGVVFTITYQDVRADNTGTLRFANEVAIPPLLEPRIDGEGGKHFDLRMQTGHSELLSGKRTETWGVNGAYLGPTIRANTGDHVTMHVTNDLPEASSLHWHGMRLPASMDGGPHQEVAPKQTWTPEWTVKQPAASLWYHPHPHGKTAKHVYQGVSGMFLIDDPESRNLGLPGDYGVDDIPLVIQDKKFAPDGSLDFSRAGGLGDAVGAGGTGILGDTILVNGTHDPRLSVTSELTRLRVLNGSTARIYNIGFDDNRAFQVIASDSGLLPAPESRERILLSPGERAEIVVRLAPGEAPVLRSFPGGLDAGFPTDRFAGGDDTFDLIQLRAGDDLGQDAVVPATLARGEQLQAPPEARVRRFELGGRSSINGQSMDMSRIDEVVAAGATEIWEIVGGGGPHNFHIHDVAFRILDIDGEPPAAWQAGRKDTVYLPPGKTVRVVVDFGTDVDPDVPYMYHCHLLYHEDSGMMGQFVIVRADQVDSTSRTVNTGGEGHHHGHG</sequence>
<evidence type="ECO:0000259" key="5">
    <source>
        <dbReference type="Pfam" id="PF07732"/>
    </source>
</evidence>
<dbReference type="InterPro" id="IPR011707">
    <property type="entry name" value="Cu-oxidase-like_N"/>
</dbReference>
<evidence type="ECO:0000313" key="6">
    <source>
        <dbReference type="EMBL" id="SDD51387.1"/>
    </source>
</evidence>
<dbReference type="InterPro" id="IPR045087">
    <property type="entry name" value="Cu-oxidase_fam"/>
</dbReference>
<dbReference type="OrthoDB" id="345021at2"/>
<keyword evidence="6" id="KW-0132">Cell division</keyword>
<keyword evidence="3" id="KW-0560">Oxidoreductase</keyword>
<dbReference type="EMBL" id="FMZE01000009">
    <property type="protein sequence ID" value="SDD51387.1"/>
    <property type="molecule type" value="Genomic_DNA"/>
</dbReference>
<dbReference type="SUPFAM" id="SSF49503">
    <property type="entry name" value="Cupredoxins"/>
    <property type="match status" value="3"/>
</dbReference>
<dbReference type="AlphaFoldDB" id="A0A222VZV8"/>
<protein>
    <submittedName>
        <fullName evidence="6">Multicopper oxidase with three cupredoxin domains (Includes cell division protein FtsP and spore coat protein CotA)</fullName>
    </submittedName>
</protein>
<dbReference type="PROSITE" id="PS00080">
    <property type="entry name" value="MULTICOPPER_OXIDASE2"/>
    <property type="match status" value="1"/>
</dbReference>
<dbReference type="InterPro" id="IPR011706">
    <property type="entry name" value="Cu-oxidase_C"/>
</dbReference>
<gene>
    <name evidence="6" type="ORF">SAMN05421630_109180</name>
</gene>
<accession>A0A222VZV8</accession>
<name>A0A222VZV8_9PSEU</name>
<dbReference type="CDD" id="cd13867">
    <property type="entry name" value="CuRO_2_CueO_FtsP"/>
    <property type="match status" value="1"/>
</dbReference>
<dbReference type="STRING" id="530584.SAMN05421630_109180"/>
<evidence type="ECO:0000313" key="7">
    <source>
        <dbReference type="Proteomes" id="UP000199494"/>
    </source>
</evidence>
<evidence type="ECO:0000256" key="2">
    <source>
        <dbReference type="ARBA" id="ARBA00022723"/>
    </source>
</evidence>
<feature type="domain" description="Plastocyanin-like" evidence="5">
    <location>
        <begin position="63"/>
        <end position="177"/>
    </location>
</feature>
<dbReference type="GO" id="GO:0051301">
    <property type="term" value="P:cell division"/>
    <property type="evidence" value="ECO:0007669"/>
    <property type="project" value="UniProtKB-KW"/>
</dbReference>
<keyword evidence="6" id="KW-0167">Capsid protein</keyword>
<proteinExistence type="inferred from homology"/>
<organism evidence="6 7">
    <name type="scientific">Prauserella marina</name>
    <dbReference type="NCBI Taxonomy" id="530584"/>
    <lineage>
        <taxon>Bacteria</taxon>
        <taxon>Bacillati</taxon>
        <taxon>Actinomycetota</taxon>
        <taxon>Actinomycetes</taxon>
        <taxon>Pseudonocardiales</taxon>
        <taxon>Pseudonocardiaceae</taxon>
        <taxon>Prauserella</taxon>
    </lineage>
</organism>
<feature type="domain" description="Plastocyanin-like" evidence="4">
    <location>
        <begin position="378"/>
        <end position="487"/>
    </location>
</feature>
<keyword evidence="7" id="KW-1185">Reference proteome</keyword>
<keyword evidence="2" id="KW-0479">Metal-binding</keyword>
<keyword evidence="6" id="KW-0946">Virion</keyword>
<dbReference type="GO" id="GO:0005507">
    <property type="term" value="F:copper ion binding"/>
    <property type="evidence" value="ECO:0007669"/>
    <property type="project" value="InterPro"/>
</dbReference>
<dbReference type="KEGG" id="pmad:BAY61_19345"/>
<dbReference type="CDD" id="cd04232">
    <property type="entry name" value="CuRO_1_CueO_FtsP"/>
    <property type="match status" value="1"/>
</dbReference>
<dbReference type="PANTHER" id="PTHR48267">
    <property type="entry name" value="CUPREDOXIN SUPERFAMILY PROTEIN"/>
    <property type="match status" value="1"/>
</dbReference>
<dbReference type="InterPro" id="IPR008972">
    <property type="entry name" value="Cupredoxin"/>
</dbReference>
<reference evidence="6 7" key="1">
    <citation type="submission" date="2016-10" db="EMBL/GenBank/DDBJ databases">
        <authorList>
            <person name="de Groot N.N."/>
        </authorList>
    </citation>
    <scope>NUCLEOTIDE SEQUENCE [LARGE SCALE GENOMIC DNA]</scope>
    <source>
        <strain evidence="6 7">CGMCC 4.5506</strain>
    </source>
</reference>